<protein>
    <recommendedName>
        <fullName evidence="2">NACHT domain-containing protein</fullName>
    </recommendedName>
</protein>
<feature type="domain" description="NACHT" evidence="2">
    <location>
        <begin position="297"/>
        <end position="444"/>
    </location>
</feature>
<dbReference type="EMBL" id="ML120434">
    <property type="protein sequence ID" value="RPA94670.1"/>
    <property type="molecule type" value="Genomic_DNA"/>
</dbReference>
<accession>A0A3N4JE02</accession>
<organism evidence="3 4">
    <name type="scientific">Choiromyces venosus 120613-1</name>
    <dbReference type="NCBI Taxonomy" id="1336337"/>
    <lineage>
        <taxon>Eukaryota</taxon>
        <taxon>Fungi</taxon>
        <taxon>Dikarya</taxon>
        <taxon>Ascomycota</taxon>
        <taxon>Pezizomycotina</taxon>
        <taxon>Pezizomycetes</taxon>
        <taxon>Pezizales</taxon>
        <taxon>Tuberaceae</taxon>
        <taxon>Choiromyces</taxon>
    </lineage>
</organism>
<dbReference type="PANTHER" id="PTHR10039">
    <property type="entry name" value="AMELOGENIN"/>
    <property type="match status" value="1"/>
</dbReference>
<dbReference type="Pfam" id="PF24809">
    <property type="entry name" value="DUF7708"/>
    <property type="match status" value="1"/>
</dbReference>
<reference evidence="3 4" key="1">
    <citation type="journal article" date="2018" name="Nat. Ecol. Evol.">
        <title>Pezizomycetes genomes reveal the molecular basis of ectomycorrhizal truffle lifestyle.</title>
        <authorList>
            <person name="Murat C."/>
            <person name="Payen T."/>
            <person name="Noel B."/>
            <person name="Kuo A."/>
            <person name="Morin E."/>
            <person name="Chen J."/>
            <person name="Kohler A."/>
            <person name="Krizsan K."/>
            <person name="Balestrini R."/>
            <person name="Da Silva C."/>
            <person name="Montanini B."/>
            <person name="Hainaut M."/>
            <person name="Levati E."/>
            <person name="Barry K.W."/>
            <person name="Belfiori B."/>
            <person name="Cichocki N."/>
            <person name="Clum A."/>
            <person name="Dockter R.B."/>
            <person name="Fauchery L."/>
            <person name="Guy J."/>
            <person name="Iotti M."/>
            <person name="Le Tacon F."/>
            <person name="Lindquist E.A."/>
            <person name="Lipzen A."/>
            <person name="Malagnac F."/>
            <person name="Mello A."/>
            <person name="Molinier V."/>
            <person name="Miyauchi S."/>
            <person name="Poulain J."/>
            <person name="Riccioni C."/>
            <person name="Rubini A."/>
            <person name="Sitrit Y."/>
            <person name="Splivallo R."/>
            <person name="Traeger S."/>
            <person name="Wang M."/>
            <person name="Zifcakova L."/>
            <person name="Wipf D."/>
            <person name="Zambonelli A."/>
            <person name="Paolocci F."/>
            <person name="Nowrousian M."/>
            <person name="Ottonello S."/>
            <person name="Baldrian P."/>
            <person name="Spatafora J.W."/>
            <person name="Henrissat B."/>
            <person name="Nagy L.G."/>
            <person name="Aury J.M."/>
            <person name="Wincker P."/>
            <person name="Grigoriev I.V."/>
            <person name="Bonfante P."/>
            <person name="Martin F.M."/>
        </authorList>
    </citation>
    <scope>NUCLEOTIDE SEQUENCE [LARGE SCALE GENOMIC DNA]</scope>
    <source>
        <strain evidence="3 4">120613-1</strain>
    </source>
</reference>
<dbReference type="InterPro" id="IPR007111">
    <property type="entry name" value="NACHT_NTPase"/>
</dbReference>
<dbReference type="Gene3D" id="3.40.50.300">
    <property type="entry name" value="P-loop containing nucleotide triphosphate hydrolases"/>
    <property type="match status" value="1"/>
</dbReference>
<dbReference type="OrthoDB" id="7464126at2759"/>
<sequence>MQCLPEKDRPPFEQDSYERIINDVLERTREQEKICERHASKFTWRGKEYYSREVADKIIAWAETFIRVGDTVMQYDPGHAALPWAGVRFILQVAVNRNQAMGTALVGIELVTNIMARTRVYEVLYLSGNAELKIRQTLKAELIELYASILKFLAMTRMYLLKKGLERTISAVFSTGELKSQLSSIEKQVSRVSETAAVAEGERKFPVYILRDGKKGIEAIENNLRGLDNPIGRIGHRVEAIYVEVEEKKRFKILKWLSKIECFSHHKSIQKGILEGTGQWLMERPEYNEWYSSLGSSILWLYGNPGAGKTKLMSMVIQRLMTEESEHQATAYFYCYRNEEQRRDPGEILGALLKQLALSNEELPKIIVSAYDKQRRRGSGSSLDITEAQDLIAELANTKSKTIFLIDGLDEVDKIRRKELLDALKSIIESTSQVVKIFLSSRDNKDIRNELYGVPNLSIKAVDNAADIDRFITREIGQKIRDGSLLGGEVPDDLREHIESTISGKAQGMFQWVDLQIKFICEFQIKSDIAENLGRLPDTLEKSYAMLYQRIEDTKGATPEIVKKALMWLMSSAVPLTAQNWVEVVDWAARMDSREGLNMNQLLDLCRYLVFVDKESGIVRFAHLSVREFLEKKFTN</sequence>
<evidence type="ECO:0000313" key="3">
    <source>
        <dbReference type="EMBL" id="RPA94670.1"/>
    </source>
</evidence>
<dbReference type="Pfam" id="PF24883">
    <property type="entry name" value="NPHP3_N"/>
    <property type="match status" value="1"/>
</dbReference>
<dbReference type="SUPFAM" id="SSF52540">
    <property type="entry name" value="P-loop containing nucleoside triphosphate hydrolases"/>
    <property type="match status" value="1"/>
</dbReference>
<evidence type="ECO:0000259" key="2">
    <source>
        <dbReference type="PROSITE" id="PS50837"/>
    </source>
</evidence>
<dbReference type="PANTHER" id="PTHR10039:SF16">
    <property type="entry name" value="GPI INOSITOL-DEACYLASE"/>
    <property type="match status" value="1"/>
</dbReference>
<dbReference type="InterPro" id="IPR027417">
    <property type="entry name" value="P-loop_NTPase"/>
</dbReference>
<gene>
    <name evidence="3" type="ORF">L873DRAFT_1700709</name>
</gene>
<name>A0A3N4JE02_9PEZI</name>
<dbReference type="InterPro" id="IPR056884">
    <property type="entry name" value="NPHP3-like_N"/>
</dbReference>
<evidence type="ECO:0000313" key="4">
    <source>
        <dbReference type="Proteomes" id="UP000276215"/>
    </source>
</evidence>
<dbReference type="AlphaFoldDB" id="A0A3N4JE02"/>
<dbReference type="Proteomes" id="UP000276215">
    <property type="component" value="Unassembled WGS sequence"/>
</dbReference>
<dbReference type="STRING" id="1336337.A0A3N4JE02"/>
<dbReference type="PROSITE" id="PS50837">
    <property type="entry name" value="NACHT"/>
    <property type="match status" value="1"/>
</dbReference>
<keyword evidence="4" id="KW-1185">Reference proteome</keyword>
<dbReference type="InterPro" id="IPR056125">
    <property type="entry name" value="DUF7708"/>
</dbReference>
<keyword evidence="1" id="KW-0677">Repeat</keyword>
<proteinExistence type="predicted"/>
<feature type="non-terminal residue" evidence="3">
    <location>
        <position position="636"/>
    </location>
</feature>
<evidence type="ECO:0000256" key="1">
    <source>
        <dbReference type="ARBA" id="ARBA00022737"/>
    </source>
</evidence>